<feature type="domain" description="Glycosyltransferase family 18 catalytic" evidence="15">
    <location>
        <begin position="165"/>
        <end position="738"/>
    </location>
</feature>
<evidence type="ECO:0000256" key="9">
    <source>
        <dbReference type="ARBA" id="ARBA00022989"/>
    </source>
</evidence>
<feature type="region of interest" description="Disordered" evidence="14">
    <location>
        <begin position="93"/>
        <end position="144"/>
    </location>
</feature>
<keyword evidence="6 16" id="KW-0808">Transferase</keyword>
<dbReference type="PANTHER" id="PTHR15075:SF6">
    <property type="entry name" value="ALPHA-1,6-MANNOSYLGLYCOPROTEIN 6-BETA-N-ACETYLGLUCOSAMINYLTRANSFERASE B"/>
    <property type="match status" value="1"/>
</dbReference>
<feature type="compositionally biased region" description="Polar residues" evidence="14">
    <location>
        <begin position="106"/>
        <end position="121"/>
    </location>
</feature>
<evidence type="ECO:0000256" key="12">
    <source>
        <dbReference type="ARBA" id="ARBA00023180"/>
    </source>
</evidence>
<dbReference type="UniPathway" id="UPA00378"/>
<keyword evidence="7" id="KW-0812">Transmembrane</keyword>
<name>L5KNB7_PTEAL</name>
<gene>
    <name evidence="16" type="ORF">PAL_GLEAN10014672</name>
</gene>
<evidence type="ECO:0000313" key="17">
    <source>
        <dbReference type="Proteomes" id="UP000010552"/>
    </source>
</evidence>
<evidence type="ECO:0000256" key="1">
    <source>
        <dbReference type="ARBA" id="ARBA00004323"/>
    </source>
</evidence>
<keyword evidence="9" id="KW-1133">Transmembrane helix</keyword>
<evidence type="ECO:0000256" key="11">
    <source>
        <dbReference type="ARBA" id="ARBA00023136"/>
    </source>
</evidence>
<evidence type="ECO:0000256" key="8">
    <source>
        <dbReference type="ARBA" id="ARBA00022968"/>
    </source>
</evidence>
<evidence type="ECO:0000256" key="14">
    <source>
        <dbReference type="SAM" id="MobiDB-lite"/>
    </source>
</evidence>
<dbReference type="GO" id="GO:0030144">
    <property type="term" value="F:alpha-1,6-mannosylglycoprotein 6-beta-N-acetylglucosaminyltransferase activity"/>
    <property type="evidence" value="ECO:0007669"/>
    <property type="project" value="UniProtKB-EC"/>
</dbReference>
<evidence type="ECO:0000256" key="2">
    <source>
        <dbReference type="ARBA" id="ARBA00004922"/>
    </source>
</evidence>
<dbReference type="eggNOG" id="ENOG502QWJG">
    <property type="taxonomic scope" value="Eukaryota"/>
</dbReference>
<dbReference type="InterPro" id="IPR026116">
    <property type="entry name" value="GT18_cat"/>
</dbReference>
<dbReference type="InParanoid" id="L5KNB7"/>
<dbReference type="Proteomes" id="UP000010552">
    <property type="component" value="Unassembled WGS sequence"/>
</dbReference>
<keyword evidence="5 16" id="KW-0328">Glycosyltransferase</keyword>
<sequence>MGGPESRGVLRKMSDLLELMVKRMDALARLENSGELHRAAGDRHFALDRLPPGAGLMERIQAIAQNVSDIAVKVDQILRHSLLLHSKGGAGAPLYPREAGGPDQPTPHTSASQAPSSTQLLSKMASLPTVSEGRRDQCEAPSDPKFPDCAGKVEWMRARWTSDPCYAFFGVDGTECSFLTYLSEVEWFCPPLPGRNQTATQMAPKPLPKAQREITFMKKRTKRLTGQWALAAQRLAQKLGGIQRDQKQILVHIGFLTEESGDVFSPRVLKGGPLGEMVQWADILATLHVLGHALRITVSLKELQSNLGVPPGRGNCPLTVPLPFDLIYTDYHGLQQMKQHMGLSFRKYRCRIRVIDTFGTEPAYNHEEYATLHGYRTNWGYWNLNPKQFMTMFPHTPDNSFMGFVSEELNDTEKQLIKGGKAGNMAVVYGKEASIWKGKEKSLGILSKYMEIHGTVYYESQRPPEVPAFVKNHGLLPQPEFQQLLRKAKLFIGFGFPYEGPAPLEAIANGCVFLQSRFSPPHSSLNHEFFRGKPTSREVFSQHPYAENFIGKPHVWTVDYNNSDEFEAAIKAIMRTQVDPYLPYEYTCEGMLERIHAYIQHQDFCAAPGPVPPGARAPQSPFVLAPNATHLEWAGNSSSVPGAWPPAHSLRAWLAAAGRACTDVCLDHGLVCEPSFFPMLNSQDAFRKLQVPCDSTESEMNHLYPAFAQPGQECFLQKEPLLFSCAGSSTKYRRLCPCRDFRKGQVALCQDCL</sequence>
<comment type="catalytic activity">
    <reaction evidence="13">
        <text>N(4)-{beta-D-GlcNAc-(1-&gt;2)-[beta-D-GlcNAc-(1-&gt;4)]-alpha-D-Man-(1-&gt;3)-[beta-D-GlcNAc-(1-&gt;2)-alpha-D-Man-(1-&gt;6)]-beta-D-Man-(1-&gt;4)-beta-D-GlcNAc-(1-&gt;4)-beta-D-GlcNAc}-L-asparaginyl-[protein] + UDP-N-acetyl-alpha-D-glucosamine = N(4)-{beta-D-GlcNAc-(1-&gt;2)-[beta-D-GlcNAc-(1-&gt;4)]-alpha-D-Man-(1-&gt;3)-[beta-D-GlcNAc-(1-&gt;2)-[beta-D-GlcNAc-(1-&gt;6)]-alpha-D-Man-(1-&gt;6)]-beta-D-Man-(1-&gt;4)-beta-D-GlcNAc-(1-&gt;4)-beta-D-GlcNAc}-L-asparaginyl-[protein] + UDP + H(+)</text>
        <dbReference type="Rhea" id="RHEA:16921"/>
        <dbReference type="Rhea" id="RHEA-COMP:14374"/>
        <dbReference type="Rhea" id="RHEA-COMP:14377"/>
        <dbReference type="ChEBI" id="CHEBI:15378"/>
        <dbReference type="ChEBI" id="CHEBI:57705"/>
        <dbReference type="ChEBI" id="CHEBI:58223"/>
        <dbReference type="ChEBI" id="CHEBI:139507"/>
        <dbReference type="ChEBI" id="CHEBI:139510"/>
        <dbReference type="EC" id="2.4.1.155"/>
    </reaction>
</comment>
<comment type="similarity">
    <text evidence="3">Belongs to the glycosyltransferase 18 family.</text>
</comment>
<dbReference type="InterPro" id="IPR052105">
    <property type="entry name" value="MGAT5_Glycosyltransferase"/>
</dbReference>
<accession>L5KNB7</accession>
<keyword evidence="17" id="KW-1185">Reference proteome</keyword>
<evidence type="ECO:0000256" key="10">
    <source>
        <dbReference type="ARBA" id="ARBA00023034"/>
    </source>
</evidence>
<proteinExistence type="inferred from homology"/>
<keyword evidence="8" id="KW-0735">Signal-anchor</keyword>
<protein>
    <recommendedName>
        <fullName evidence="4">alpha-1,6-mannosyl-glycoprotein 6-beta-N-acetylglucosaminyltransferase</fullName>
        <ecNumber evidence="4">2.4.1.155</ecNumber>
    </recommendedName>
</protein>
<evidence type="ECO:0000256" key="13">
    <source>
        <dbReference type="ARBA" id="ARBA00048243"/>
    </source>
</evidence>
<dbReference type="STRING" id="9402.L5KNB7"/>
<comment type="subcellular location">
    <subcellularLocation>
        <location evidence="1">Golgi apparatus membrane</location>
        <topology evidence="1">Single-pass type II membrane protein</topology>
    </subcellularLocation>
</comment>
<dbReference type="GO" id="GO:0000139">
    <property type="term" value="C:Golgi membrane"/>
    <property type="evidence" value="ECO:0007669"/>
    <property type="project" value="UniProtKB-SubCell"/>
</dbReference>
<dbReference type="GO" id="GO:0006487">
    <property type="term" value="P:protein N-linked glycosylation"/>
    <property type="evidence" value="ECO:0007669"/>
    <property type="project" value="TreeGrafter"/>
</dbReference>
<comment type="pathway">
    <text evidence="2">Protein modification; protein glycosylation.</text>
</comment>
<keyword evidence="12" id="KW-0325">Glycoprotein</keyword>
<evidence type="ECO:0000259" key="15">
    <source>
        <dbReference type="Pfam" id="PF15024"/>
    </source>
</evidence>
<evidence type="ECO:0000256" key="4">
    <source>
        <dbReference type="ARBA" id="ARBA00012671"/>
    </source>
</evidence>
<evidence type="ECO:0000313" key="16">
    <source>
        <dbReference type="EMBL" id="ELK12326.1"/>
    </source>
</evidence>
<evidence type="ECO:0000256" key="3">
    <source>
        <dbReference type="ARBA" id="ARBA00007477"/>
    </source>
</evidence>
<evidence type="ECO:0000256" key="5">
    <source>
        <dbReference type="ARBA" id="ARBA00022676"/>
    </source>
</evidence>
<dbReference type="Pfam" id="PF15024">
    <property type="entry name" value="Glyco_transf_18"/>
    <property type="match status" value="1"/>
</dbReference>
<evidence type="ECO:0000256" key="6">
    <source>
        <dbReference type="ARBA" id="ARBA00022679"/>
    </source>
</evidence>
<keyword evidence="10" id="KW-0333">Golgi apparatus</keyword>
<dbReference type="EMBL" id="KB030661">
    <property type="protein sequence ID" value="ELK12326.1"/>
    <property type="molecule type" value="Genomic_DNA"/>
</dbReference>
<dbReference type="FunCoup" id="L5KNB7">
    <property type="interactions" value="686"/>
</dbReference>
<dbReference type="EC" id="2.4.1.155" evidence="4"/>
<reference evidence="17" key="1">
    <citation type="journal article" date="2013" name="Science">
        <title>Comparative analysis of bat genomes provides insight into the evolution of flight and immunity.</title>
        <authorList>
            <person name="Zhang G."/>
            <person name="Cowled C."/>
            <person name="Shi Z."/>
            <person name="Huang Z."/>
            <person name="Bishop-Lilly K.A."/>
            <person name="Fang X."/>
            <person name="Wynne J.W."/>
            <person name="Xiong Z."/>
            <person name="Baker M.L."/>
            <person name="Zhao W."/>
            <person name="Tachedjian M."/>
            <person name="Zhu Y."/>
            <person name="Zhou P."/>
            <person name="Jiang X."/>
            <person name="Ng J."/>
            <person name="Yang L."/>
            <person name="Wu L."/>
            <person name="Xiao J."/>
            <person name="Feng Y."/>
            <person name="Chen Y."/>
            <person name="Sun X."/>
            <person name="Zhang Y."/>
            <person name="Marsh G.A."/>
            <person name="Crameri G."/>
            <person name="Broder C.C."/>
            <person name="Frey K.G."/>
            <person name="Wang L.F."/>
            <person name="Wang J."/>
        </authorList>
    </citation>
    <scope>NUCLEOTIDE SEQUENCE [LARGE SCALE GENOMIC DNA]</scope>
</reference>
<evidence type="ECO:0000256" key="7">
    <source>
        <dbReference type="ARBA" id="ARBA00022692"/>
    </source>
</evidence>
<dbReference type="AlphaFoldDB" id="L5KNB7"/>
<keyword evidence="11" id="KW-0472">Membrane</keyword>
<dbReference type="PANTHER" id="PTHR15075">
    <property type="entry name" value="ALPHA-MANNOSIDE BETA-1,6-N-ACETYLGLUCOSAMINYLTRANSFERASE"/>
    <property type="match status" value="1"/>
</dbReference>
<organism evidence="16 17">
    <name type="scientific">Pteropus alecto</name>
    <name type="common">Black flying fox</name>
    <dbReference type="NCBI Taxonomy" id="9402"/>
    <lineage>
        <taxon>Eukaryota</taxon>
        <taxon>Metazoa</taxon>
        <taxon>Chordata</taxon>
        <taxon>Craniata</taxon>
        <taxon>Vertebrata</taxon>
        <taxon>Euteleostomi</taxon>
        <taxon>Mammalia</taxon>
        <taxon>Eutheria</taxon>
        <taxon>Laurasiatheria</taxon>
        <taxon>Chiroptera</taxon>
        <taxon>Yinpterochiroptera</taxon>
        <taxon>Pteropodoidea</taxon>
        <taxon>Pteropodidae</taxon>
        <taxon>Pteropodinae</taxon>
        <taxon>Pteropus</taxon>
    </lineage>
</organism>